<dbReference type="SUPFAM" id="SSF52091">
    <property type="entry name" value="SpoIIaa-like"/>
    <property type="match status" value="1"/>
</dbReference>
<sequence>MTESLHVSLSDYAQTRRITLQGILDYSTISEISHDVYIIPATIKEIILDIEQVDFIDSTGVGLFIHLIHQANENDSKLTIAGGKEVVVDTLETLGVYQILSVM</sequence>
<gene>
    <name evidence="2" type="ORF">ACFOZ1_15405</name>
</gene>
<evidence type="ECO:0000313" key="3">
    <source>
        <dbReference type="Proteomes" id="UP001595880"/>
    </source>
</evidence>
<dbReference type="InterPro" id="IPR002645">
    <property type="entry name" value="STAS_dom"/>
</dbReference>
<dbReference type="InterPro" id="IPR036513">
    <property type="entry name" value="STAS_dom_sf"/>
</dbReference>
<dbReference type="CDD" id="cd07043">
    <property type="entry name" value="STAS_anti-anti-sigma_factors"/>
    <property type="match status" value="1"/>
</dbReference>
<dbReference type="Proteomes" id="UP001595880">
    <property type="component" value="Unassembled WGS sequence"/>
</dbReference>
<reference evidence="3" key="1">
    <citation type="journal article" date="2019" name="Int. J. Syst. Evol. Microbiol.">
        <title>The Global Catalogue of Microorganisms (GCM) 10K type strain sequencing project: providing services to taxonomists for standard genome sequencing and annotation.</title>
        <authorList>
            <consortium name="The Broad Institute Genomics Platform"/>
            <consortium name="The Broad Institute Genome Sequencing Center for Infectious Disease"/>
            <person name="Wu L."/>
            <person name="Ma J."/>
        </authorList>
    </citation>
    <scope>NUCLEOTIDE SEQUENCE [LARGE SCALE GENOMIC DNA]</scope>
    <source>
        <strain evidence="3">KACC 14058</strain>
    </source>
</reference>
<evidence type="ECO:0000313" key="2">
    <source>
        <dbReference type="EMBL" id="MFC4389167.1"/>
    </source>
</evidence>
<feature type="domain" description="STAS" evidence="1">
    <location>
        <begin position="5"/>
        <end position="103"/>
    </location>
</feature>
<protein>
    <submittedName>
        <fullName evidence="2">STAS domain-containing protein</fullName>
    </submittedName>
</protein>
<name>A0ABV8VX96_9BACI</name>
<dbReference type="Pfam" id="PF01740">
    <property type="entry name" value="STAS"/>
    <property type="match status" value="1"/>
</dbReference>
<proteinExistence type="predicted"/>
<accession>A0ABV8VX96</accession>
<comment type="caution">
    <text evidence="2">The sequence shown here is derived from an EMBL/GenBank/DDBJ whole genome shotgun (WGS) entry which is preliminary data.</text>
</comment>
<keyword evidence="3" id="KW-1185">Reference proteome</keyword>
<dbReference type="EMBL" id="JBHSDV010000006">
    <property type="protein sequence ID" value="MFC4389167.1"/>
    <property type="molecule type" value="Genomic_DNA"/>
</dbReference>
<dbReference type="RefSeq" id="WP_390200707.1">
    <property type="nucleotide sequence ID" value="NZ_JBHSDV010000006.1"/>
</dbReference>
<organism evidence="2 3">
    <name type="scientific">Gracilibacillus marinus</name>
    <dbReference type="NCBI Taxonomy" id="630535"/>
    <lineage>
        <taxon>Bacteria</taxon>
        <taxon>Bacillati</taxon>
        <taxon>Bacillota</taxon>
        <taxon>Bacilli</taxon>
        <taxon>Bacillales</taxon>
        <taxon>Bacillaceae</taxon>
        <taxon>Gracilibacillus</taxon>
    </lineage>
</organism>
<dbReference type="PROSITE" id="PS50801">
    <property type="entry name" value="STAS"/>
    <property type="match status" value="1"/>
</dbReference>
<evidence type="ECO:0000259" key="1">
    <source>
        <dbReference type="PROSITE" id="PS50801"/>
    </source>
</evidence>
<dbReference type="Gene3D" id="3.30.750.24">
    <property type="entry name" value="STAS domain"/>
    <property type="match status" value="1"/>
</dbReference>